<gene>
    <name evidence="5" type="ORF">OSB1V03_LOCUS4666</name>
</gene>
<sequence length="952" mass="107294">MTVAVYIVIKLIGFADQLPVKTQRRDTTGHRYRVSDRYRCYLSLTTFITRQSVGKTVKVVTIRRFRRSISSFFSRINPFQRTHSVDSSSPRDLFGNDYSLLEQIAMATSGPPVSTIPAICGLDVGSENSYIAVARAGGIEILLNEYSQRSTPAYVGFGQNQRELGVSAKLKQAMNLSNTCFAPNRLIGKQMKELTEEFPFAVEQTANGEIAVRVWHNGEEHVFTAVQVMAMLLTKLKQVSSNAIDCVLNCPNYFTDSERRALMDAALIAGLNPIKIIPDTTAIALYYGFYRAPVAGQDTTIAAFVTIGNSSTQCSVVLFNHKENNMKVLAVEYDRDCGGKHFDEILANHFIAEQKLKLNKRSRFRLIAECEKLKKQMSANSNDLPINVECLYDEKDFSARMDRILFEQLAQPVFQKINDVFVRAFNSANDKFNTDTGGKLGDFRVDVCEIVGGTSRIPAIKRMSKTIFGVDVTTTLNADEAVSRGCALQSAILAPTYKVARQLQILDFAPFQIDFRYWTSMDGNESDAKAVRSLFPRGHPIPFTKQVSINCQSLPMIAAFDYVNDANQIVPIGEYKIYSERNDVSIQKNKLQFRLRLDPNGVAVIHSVSVTIDAKKNGPNDSQSDDTDTSSNQNSAQPMETDDSPAPPPADNNENSTNNKEQQDGSDQKADDKKSKKPKTETIYLQVEPIWVRGKLTDTEIQKFREIESNLILADKNWKEKTDAKNALEEYIYEWRDKLEGGGYDPFVEADDKTVFMTDLSAGEQWLYEQEDNGVVHSKSVYEERLQKMKDSYSQGILYRKREFETRPSLMEQLGRHLQQSRKMVETQEEVEKELIKKLETQIEEKQKWLEASHAAFNALRTTHNPTITCDEIRKQTDELDVIVRQIYNDRHRRSEEKKRQAEAAAKAAANPPPPTPSNNGDQKAADETKSQTTGAADEPQMEVDGDIHPTI</sequence>
<evidence type="ECO:0000256" key="1">
    <source>
        <dbReference type="ARBA" id="ARBA00007381"/>
    </source>
</evidence>
<dbReference type="InterPro" id="IPR029047">
    <property type="entry name" value="HSP70_peptide-bd_sf"/>
</dbReference>
<dbReference type="GO" id="GO:0005829">
    <property type="term" value="C:cytosol"/>
    <property type="evidence" value="ECO:0007669"/>
    <property type="project" value="TreeGrafter"/>
</dbReference>
<organism evidence="5">
    <name type="scientific">Medioppia subpectinata</name>
    <dbReference type="NCBI Taxonomy" id="1979941"/>
    <lineage>
        <taxon>Eukaryota</taxon>
        <taxon>Metazoa</taxon>
        <taxon>Ecdysozoa</taxon>
        <taxon>Arthropoda</taxon>
        <taxon>Chelicerata</taxon>
        <taxon>Arachnida</taxon>
        <taxon>Acari</taxon>
        <taxon>Acariformes</taxon>
        <taxon>Sarcoptiformes</taxon>
        <taxon>Oribatida</taxon>
        <taxon>Brachypylina</taxon>
        <taxon>Oppioidea</taxon>
        <taxon>Oppiidae</taxon>
        <taxon>Medioppia</taxon>
    </lineage>
</organism>
<dbReference type="InterPro" id="IPR043129">
    <property type="entry name" value="ATPase_NBD"/>
</dbReference>
<evidence type="ECO:0000256" key="3">
    <source>
        <dbReference type="ARBA" id="ARBA00022840"/>
    </source>
</evidence>
<dbReference type="Proteomes" id="UP000759131">
    <property type="component" value="Unassembled WGS sequence"/>
</dbReference>
<keyword evidence="6" id="KW-1185">Reference proteome</keyword>
<evidence type="ECO:0000256" key="4">
    <source>
        <dbReference type="SAM" id="MobiDB-lite"/>
    </source>
</evidence>
<dbReference type="SUPFAM" id="SSF100934">
    <property type="entry name" value="Heat shock protein 70kD (HSP70), C-terminal subdomain"/>
    <property type="match status" value="1"/>
</dbReference>
<evidence type="ECO:0000313" key="5">
    <source>
        <dbReference type="EMBL" id="CAD7624221.1"/>
    </source>
</evidence>
<feature type="region of interest" description="Disordered" evidence="4">
    <location>
        <begin position="614"/>
        <end position="680"/>
    </location>
</feature>
<dbReference type="InterPro" id="IPR013126">
    <property type="entry name" value="Hsp_70_fam"/>
</dbReference>
<feature type="compositionally biased region" description="Basic and acidic residues" evidence="4">
    <location>
        <begin position="891"/>
        <end position="902"/>
    </location>
</feature>
<dbReference type="Pfam" id="PF00012">
    <property type="entry name" value="HSP70"/>
    <property type="match status" value="1"/>
</dbReference>
<feature type="compositionally biased region" description="Basic and acidic residues" evidence="4">
    <location>
        <begin position="661"/>
        <end position="680"/>
    </location>
</feature>
<dbReference type="GO" id="GO:0140662">
    <property type="term" value="F:ATP-dependent protein folding chaperone"/>
    <property type="evidence" value="ECO:0007669"/>
    <property type="project" value="InterPro"/>
</dbReference>
<dbReference type="AlphaFoldDB" id="A0A7R9KJI3"/>
<dbReference type="SUPFAM" id="SSF53067">
    <property type="entry name" value="Actin-like ATPase domain"/>
    <property type="match status" value="2"/>
</dbReference>
<dbReference type="Gene3D" id="3.30.420.40">
    <property type="match status" value="2"/>
</dbReference>
<proteinExistence type="inferred from homology"/>
<dbReference type="EMBL" id="OC856750">
    <property type="protein sequence ID" value="CAD7624221.1"/>
    <property type="molecule type" value="Genomic_DNA"/>
</dbReference>
<dbReference type="Gene3D" id="1.20.1270.10">
    <property type="match status" value="1"/>
</dbReference>
<dbReference type="GO" id="GO:0005524">
    <property type="term" value="F:ATP binding"/>
    <property type="evidence" value="ECO:0007669"/>
    <property type="project" value="UniProtKB-KW"/>
</dbReference>
<dbReference type="FunFam" id="3.30.420.40:FF:000171">
    <property type="entry name" value="Heat shock 70 kDa protein 4"/>
    <property type="match status" value="2"/>
</dbReference>
<accession>A0A7R9KJI3</accession>
<reference evidence="5" key="1">
    <citation type="submission" date="2020-11" db="EMBL/GenBank/DDBJ databases">
        <authorList>
            <person name="Tran Van P."/>
        </authorList>
    </citation>
    <scope>NUCLEOTIDE SEQUENCE</scope>
</reference>
<comment type="similarity">
    <text evidence="1">Belongs to the heat shock protein 70 family.</text>
</comment>
<evidence type="ECO:0000313" key="6">
    <source>
        <dbReference type="Proteomes" id="UP000759131"/>
    </source>
</evidence>
<dbReference type="PRINTS" id="PR00301">
    <property type="entry name" value="HEATSHOCK70"/>
</dbReference>
<dbReference type="InterPro" id="IPR029048">
    <property type="entry name" value="HSP70_C_sf"/>
</dbReference>
<dbReference type="PANTHER" id="PTHR45639:SF4">
    <property type="entry name" value="HSC70CB, ISOFORM G"/>
    <property type="match status" value="1"/>
</dbReference>
<dbReference type="GO" id="GO:0005634">
    <property type="term" value="C:nucleus"/>
    <property type="evidence" value="ECO:0007669"/>
    <property type="project" value="TreeGrafter"/>
</dbReference>
<name>A0A7R9KJI3_9ACAR</name>
<keyword evidence="2" id="KW-0547">Nucleotide-binding</keyword>
<dbReference type="FunFam" id="1.20.1270.10:FF:000002">
    <property type="entry name" value="Heat shock 70 kDa protein 4"/>
    <property type="match status" value="1"/>
</dbReference>
<dbReference type="Gene3D" id="3.30.30.30">
    <property type="match status" value="1"/>
</dbReference>
<dbReference type="Gene3D" id="3.90.640.10">
    <property type="entry name" value="Actin, Chain A, domain 4"/>
    <property type="match status" value="1"/>
</dbReference>
<dbReference type="PANTHER" id="PTHR45639">
    <property type="entry name" value="HSC70CB, ISOFORM G-RELATED"/>
    <property type="match status" value="1"/>
</dbReference>
<dbReference type="Gene3D" id="2.60.34.10">
    <property type="entry name" value="Substrate Binding Domain Of DNAk, Chain A, domain 1"/>
    <property type="match status" value="1"/>
</dbReference>
<evidence type="ECO:0000256" key="2">
    <source>
        <dbReference type="ARBA" id="ARBA00022741"/>
    </source>
</evidence>
<protein>
    <submittedName>
        <fullName evidence="5">Uncharacterized protein</fullName>
    </submittedName>
</protein>
<feature type="region of interest" description="Disordered" evidence="4">
    <location>
        <begin position="891"/>
        <end position="952"/>
    </location>
</feature>
<dbReference type="EMBL" id="CAJPIZ010002175">
    <property type="protein sequence ID" value="CAG2104651.1"/>
    <property type="molecule type" value="Genomic_DNA"/>
</dbReference>
<dbReference type="FunFam" id="3.90.640.10:FF:000004">
    <property type="entry name" value="Heat shock 70 kDa protein 4"/>
    <property type="match status" value="1"/>
</dbReference>
<dbReference type="OrthoDB" id="434160at2759"/>
<keyword evidence="3" id="KW-0067">ATP-binding</keyword>